<organism evidence="3 4">
    <name type="scientific">Caulochytrium protostelioides</name>
    <dbReference type="NCBI Taxonomy" id="1555241"/>
    <lineage>
        <taxon>Eukaryota</taxon>
        <taxon>Fungi</taxon>
        <taxon>Fungi incertae sedis</taxon>
        <taxon>Chytridiomycota</taxon>
        <taxon>Chytridiomycota incertae sedis</taxon>
        <taxon>Chytridiomycetes</taxon>
        <taxon>Caulochytriales</taxon>
        <taxon>Caulochytriaceae</taxon>
        <taxon>Caulochytrium</taxon>
    </lineage>
</organism>
<evidence type="ECO:0000256" key="2">
    <source>
        <dbReference type="SAM" id="Phobius"/>
    </source>
</evidence>
<evidence type="ECO:0000313" key="3">
    <source>
        <dbReference type="EMBL" id="RKP01690.1"/>
    </source>
</evidence>
<proteinExistence type="predicted"/>
<feature type="compositionally biased region" description="Basic and acidic residues" evidence="1">
    <location>
        <begin position="169"/>
        <end position="181"/>
    </location>
</feature>
<evidence type="ECO:0000256" key="1">
    <source>
        <dbReference type="SAM" id="MobiDB-lite"/>
    </source>
</evidence>
<name>A0A4P9X9D6_9FUNG</name>
<sequence>MRRDAPSGRTRLTTGRQRTLPGLFGPWLLIALIVDGVAVMPPPRARRLRPGDGSAEPAEPPAPASSEFLYRFQHKLRRQGRYYGHSHAVTVSDAPADPADRMGASGHRPNADHAASPASLASLAYEETATHPDGHDPDGMPAAPSPAPTSPSMMPAPAMHAPVAARPPATDDRDDRTEITESHWGATPMRSATPAAPALRAVEPATATVRGRSRAAGAGYKDRYFPSAAAAVGAVGAPTPRRPSAPAAARAAATGTTASAPSRPPRLSEHDVQALVAAQKRSRMQAYAQDVKTRRVSSASAAGSRSVPRAGEAPPPAAARAQARRAAATATARLEQLEAMGMQHEMDRDRLESIRQRVFAM</sequence>
<protein>
    <submittedName>
        <fullName evidence="3">Uncharacterized protein</fullName>
    </submittedName>
</protein>
<keyword evidence="2" id="KW-0812">Transmembrane</keyword>
<gene>
    <name evidence="3" type="ORF">CXG81DRAFT_18568</name>
</gene>
<feature type="region of interest" description="Disordered" evidence="1">
    <location>
        <begin position="287"/>
        <end position="329"/>
    </location>
</feature>
<feature type="region of interest" description="Disordered" evidence="1">
    <location>
        <begin position="45"/>
        <end position="66"/>
    </location>
</feature>
<feature type="transmembrane region" description="Helical" evidence="2">
    <location>
        <begin position="20"/>
        <end position="40"/>
    </location>
</feature>
<feature type="compositionally biased region" description="Basic and acidic residues" evidence="1">
    <location>
        <begin position="129"/>
        <end position="138"/>
    </location>
</feature>
<reference evidence="4" key="1">
    <citation type="journal article" date="2018" name="Nat. Microbiol.">
        <title>Leveraging single-cell genomics to expand the fungal tree of life.</title>
        <authorList>
            <person name="Ahrendt S.R."/>
            <person name="Quandt C.A."/>
            <person name="Ciobanu D."/>
            <person name="Clum A."/>
            <person name="Salamov A."/>
            <person name="Andreopoulos B."/>
            <person name="Cheng J.F."/>
            <person name="Woyke T."/>
            <person name="Pelin A."/>
            <person name="Henrissat B."/>
            <person name="Reynolds N.K."/>
            <person name="Benny G.L."/>
            <person name="Smith M.E."/>
            <person name="James T.Y."/>
            <person name="Grigoriev I.V."/>
        </authorList>
    </citation>
    <scope>NUCLEOTIDE SEQUENCE [LARGE SCALE GENOMIC DNA]</scope>
    <source>
        <strain evidence="4">ATCC 52028</strain>
    </source>
</reference>
<feature type="region of interest" description="Disordered" evidence="1">
    <location>
        <begin position="235"/>
        <end position="269"/>
    </location>
</feature>
<evidence type="ECO:0000313" key="4">
    <source>
        <dbReference type="Proteomes" id="UP000274922"/>
    </source>
</evidence>
<keyword evidence="2" id="KW-0472">Membrane</keyword>
<feature type="compositionally biased region" description="Low complexity" evidence="1">
    <location>
        <begin position="296"/>
        <end position="329"/>
    </location>
</feature>
<keyword evidence="2" id="KW-1133">Transmembrane helix</keyword>
<accession>A0A4P9X9D6</accession>
<feature type="region of interest" description="Disordered" evidence="1">
    <location>
        <begin position="129"/>
        <end position="201"/>
    </location>
</feature>
<feature type="region of interest" description="Disordered" evidence="1">
    <location>
        <begin position="91"/>
        <end position="116"/>
    </location>
</feature>
<keyword evidence="4" id="KW-1185">Reference proteome</keyword>
<dbReference type="Proteomes" id="UP000274922">
    <property type="component" value="Unassembled WGS sequence"/>
</dbReference>
<dbReference type="AlphaFoldDB" id="A0A4P9X9D6"/>
<dbReference type="EMBL" id="ML014164">
    <property type="protein sequence ID" value="RKP01690.1"/>
    <property type="molecule type" value="Genomic_DNA"/>
</dbReference>
<feature type="compositionally biased region" description="Low complexity" evidence="1">
    <location>
        <begin position="150"/>
        <end position="168"/>
    </location>
</feature>
<feature type="compositionally biased region" description="Low complexity" evidence="1">
    <location>
        <begin position="235"/>
        <end position="261"/>
    </location>
</feature>